<name>A0A0H4QLP1_9LACO</name>
<accession>A0A0H4QLP1</accession>
<feature type="transmembrane region" description="Helical" evidence="1">
    <location>
        <begin position="108"/>
        <end position="129"/>
    </location>
</feature>
<keyword evidence="3" id="KW-1185">Reference proteome</keyword>
<reference evidence="3" key="1">
    <citation type="submission" date="2015-07" db="EMBL/GenBank/DDBJ databases">
        <title>Lactobacillus ginsenosidimutans/EMML 3141/ whole genome sequencing.</title>
        <authorList>
            <person name="Kim M.K."/>
            <person name="Im W.-T."/>
            <person name="Srinivasan S."/>
            <person name="Lee J.-J."/>
        </authorList>
    </citation>
    <scope>NUCLEOTIDE SEQUENCE [LARGE SCALE GENOMIC DNA]</scope>
    <source>
        <strain evidence="3">EMML 3041</strain>
    </source>
</reference>
<dbReference type="EMBL" id="CP012034">
    <property type="protein sequence ID" value="AKP67608.1"/>
    <property type="molecule type" value="Genomic_DNA"/>
</dbReference>
<evidence type="ECO:0000313" key="2">
    <source>
        <dbReference type="EMBL" id="AKP67608.1"/>
    </source>
</evidence>
<evidence type="ECO:0000313" key="3">
    <source>
        <dbReference type="Proteomes" id="UP000036106"/>
    </source>
</evidence>
<evidence type="ECO:0000256" key="1">
    <source>
        <dbReference type="SAM" id="Phobius"/>
    </source>
</evidence>
<dbReference type="AlphaFoldDB" id="A0A0H4QLP1"/>
<organism evidence="2 3">
    <name type="scientific">Companilactobacillus ginsenosidimutans</name>
    <dbReference type="NCBI Taxonomy" id="1007676"/>
    <lineage>
        <taxon>Bacteria</taxon>
        <taxon>Bacillati</taxon>
        <taxon>Bacillota</taxon>
        <taxon>Bacilli</taxon>
        <taxon>Lactobacillales</taxon>
        <taxon>Lactobacillaceae</taxon>
        <taxon>Companilactobacillus</taxon>
    </lineage>
</organism>
<gene>
    <name evidence="2" type="ORF">ABM34_08740</name>
</gene>
<keyword evidence="1" id="KW-0472">Membrane</keyword>
<dbReference type="KEGG" id="lgn:ABM34_08740"/>
<proteinExistence type="predicted"/>
<feature type="transmembrane region" description="Helical" evidence="1">
    <location>
        <begin position="141"/>
        <end position="161"/>
    </location>
</feature>
<sequence>MKIDIKRYLTNTIYTEDDFGKFLYDSRFDENQLIDSLLKHGISPHSESSSIQDSEQWKNAIINLESSKDSTLDLFENTIQECKQQIRYSMIDDFLLGRRSSNSASFDFIKALVRIIISVVLTGGIAFSLSSIKFIKLNSFSIIFFGTIILSFLIVNVITGVEGRTFSTQVKLNKLSLILKIARKNRKTK</sequence>
<keyword evidence="1" id="KW-0812">Transmembrane</keyword>
<dbReference type="RefSeq" id="WP_048705054.1">
    <property type="nucleotide sequence ID" value="NZ_CP012034.1"/>
</dbReference>
<keyword evidence="1" id="KW-1133">Transmembrane helix</keyword>
<dbReference type="PATRIC" id="fig|1007676.4.peg.1771"/>
<protein>
    <submittedName>
        <fullName evidence="2">Uncharacterized protein</fullName>
    </submittedName>
</protein>
<dbReference type="Proteomes" id="UP000036106">
    <property type="component" value="Chromosome"/>
</dbReference>